<reference evidence="2" key="3">
    <citation type="submission" date="2015-04" db="UniProtKB">
        <authorList>
            <consortium name="EnsemblPlants"/>
        </authorList>
    </citation>
    <scope>IDENTIFICATION</scope>
    <source>
        <strain evidence="2">cv. Jemalong A17</strain>
    </source>
</reference>
<dbReference type="EMBL" id="CM001219">
    <property type="protein sequence ID" value="KEH35981.1"/>
    <property type="molecule type" value="Genomic_DNA"/>
</dbReference>
<dbReference type="AlphaFoldDB" id="A0A072V2T4"/>
<gene>
    <name evidence="1" type="ordered locus">MTR_3g109945</name>
</gene>
<protein>
    <submittedName>
        <fullName evidence="1">Transmembrane protein, putative</fullName>
    </submittedName>
</protein>
<organism evidence="1 3">
    <name type="scientific">Medicago truncatula</name>
    <name type="common">Barrel medic</name>
    <name type="synonym">Medicago tribuloides</name>
    <dbReference type="NCBI Taxonomy" id="3880"/>
    <lineage>
        <taxon>Eukaryota</taxon>
        <taxon>Viridiplantae</taxon>
        <taxon>Streptophyta</taxon>
        <taxon>Embryophyta</taxon>
        <taxon>Tracheophyta</taxon>
        <taxon>Spermatophyta</taxon>
        <taxon>Magnoliopsida</taxon>
        <taxon>eudicotyledons</taxon>
        <taxon>Gunneridae</taxon>
        <taxon>Pentapetalae</taxon>
        <taxon>rosids</taxon>
        <taxon>fabids</taxon>
        <taxon>Fabales</taxon>
        <taxon>Fabaceae</taxon>
        <taxon>Papilionoideae</taxon>
        <taxon>50 kb inversion clade</taxon>
        <taxon>NPAAA clade</taxon>
        <taxon>Hologalegina</taxon>
        <taxon>IRL clade</taxon>
        <taxon>Trifolieae</taxon>
        <taxon>Medicago</taxon>
    </lineage>
</organism>
<evidence type="ECO:0000313" key="2">
    <source>
        <dbReference type="EnsemblPlants" id="KEH35981"/>
    </source>
</evidence>
<dbReference type="PaxDb" id="3880-AES92691"/>
<keyword evidence="3" id="KW-1185">Reference proteome</keyword>
<name>A0A072V2T4_MEDTR</name>
<keyword evidence="1" id="KW-0472">Membrane</keyword>
<sequence length="67" mass="7677">MSARLRCPIRQRSVSDVPIITLLYGFNYFLRLGSVKLWEVLKWGKSELEEGSVETIQHVECLAHGDT</sequence>
<dbReference type="HOGENOM" id="CLU_2816246_0_0_1"/>
<evidence type="ECO:0000313" key="1">
    <source>
        <dbReference type="EMBL" id="KEH35981.1"/>
    </source>
</evidence>
<dbReference type="EnsemblPlants" id="KEH35981">
    <property type="protein sequence ID" value="KEH35981"/>
    <property type="gene ID" value="MTR_3g109945"/>
</dbReference>
<reference evidence="1 3" key="2">
    <citation type="journal article" date="2014" name="BMC Genomics">
        <title>An improved genome release (version Mt4.0) for the model legume Medicago truncatula.</title>
        <authorList>
            <person name="Tang H."/>
            <person name="Krishnakumar V."/>
            <person name="Bidwell S."/>
            <person name="Rosen B."/>
            <person name="Chan A."/>
            <person name="Zhou S."/>
            <person name="Gentzbittel L."/>
            <person name="Childs K.L."/>
            <person name="Yandell M."/>
            <person name="Gundlach H."/>
            <person name="Mayer K.F."/>
            <person name="Schwartz D.C."/>
            <person name="Town C.D."/>
        </authorList>
    </citation>
    <scope>GENOME REANNOTATION</scope>
    <source>
        <strain evidence="1">A17</strain>
        <strain evidence="2 3">cv. Jemalong A17</strain>
    </source>
</reference>
<accession>A0A072V2T4</accession>
<keyword evidence="1" id="KW-0812">Transmembrane</keyword>
<dbReference type="Proteomes" id="UP000002051">
    <property type="component" value="Chromosome 3"/>
</dbReference>
<proteinExistence type="predicted"/>
<reference evidence="1 3" key="1">
    <citation type="journal article" date="2011" name="Nature">
        <title>The Medicago genome provides insight into the evolution of rhizobial symbioses.</title>
        <authorList>
            <person name="Young N.D."/>
            <person name="Debelle F."/>
            <person name="Oldroyd G.E."/>
            <person name="Geurts R."/>
            <person name="Cannon S.B."/>
            <person name="Udvardi M.K."/>
            <person name="Benedito V.A."/>
            <person name="Mayer K.F."/>
            <person name="Gouzy J."/>
            <person name="Schoof H."/>
            <person name="Van de Peer Y."/>
            <person name="Proost S."/>
            <person name="Cook D.R."/>
            <person name="Meyers B.C."/>
            <person name="Spannagl M."/>
            <person name="Cheung F."/>
            <person name="De Mita S."/>
            <person name="Krishnakumar V."/>
            <person name="Gundlach H."/>
            <person name="Zhou S."/>
            <person name="Mudge J."/>
            <person name="Bharti A.K."/>
            <person name="Murray J.D."/>
            <person name="Naoumkina M.A."/>
            <person name="Rosen B."/>
            <person name="Silverstein K.A."/>
            <person name="Tang H."/>
            <person name="Rombauts S."/>
            <person name="Zhao P.X."/>
            <person name="Zhou P."/>
            <person name="Barbe V."/>
            <person name="Bardou P."/>
            <person name="Bechner M."/>
            <person name="Bellec A."/>
            <person name="Berger A."/>
            <person name="Berges H."/>
            <person name="Bidwell S."/>
            <person name="Bisseling T."/>
            <person name="Choisne N."/>
            <person name="Couloux A."/>
            <person name="Denny R."/>
            <person name="Deshpande S."/>
            <person name="Dai X."/>
            <person name="Doyle J.J."/>
            <person name="Dudez A.M."/>
            <person name="Farmer A.D."/>
            <person name="Fouteau S."/>
            <person name="Franken C."/>
            <person name="Gibelin C."/>
            <person name="Gish J."/>
            <person name="Goldstein S."/>
            <person name="Gonzalez A.J."/>
            <person name="Green P.J."/>
            <person name="Hallab A."/>
            <person name="Hartog M."/>
            <person name="Hua A."/>
            <person name="Humphray S.J."/>
            <person name="Jeong D.H."/>
            <person name="Jing Y."/>
            <person name="Jocker A."/>
            <person name="Kenton S.M."/>
            <person name="Kim D.J."/>
            <person name="Klee K."/>
            <person name="Lai H."/>
            <person name="Lang C."/>
            <person name="Lin S."/>
            <person name="Macmil S.L."/>
            <person name="Magdelenat G."/>
            <person name="Matthews L."/>
            <person name="McCorrison J."/>
            <person name="Monaghan E.L."/>
            <person name="Mun J.H."/>
            <person name="Najar F.Z."/>
            <person name="Nicholson C."/>
            <person name="Noirot C."/>
            <person name="O'Bleness M."/>
            <person name="Paule C.R."/>
            <person name="Poulain J."/>
            <person name="Prion F."/>
            <person name="Qin B."/>
            <person name="Qu C."/>
            <person name="Retzel E.F."/>
            <person name="Riddle C."/>
            <person name="Sallet E."/>
            <person name="Samain S."/>
            <person name="Samson N."/>
            <person name="Sanders I."/>
            <person name="Saurat O."/>
            <person name="Scarpelli C."/>
            <person name="Schiex T."/>
            <person name="Segurens B."/>
            <person name="Severin A.J."/>
            <person name="Sherrier D.J."/>
            <person name="Shi R."/>
            <person name="Sims S."/>
            <person name="Singer S.R."/>
            <person name="Sinharoy S."/>
            <person name="Sterck L."/>
            <person name="Viollet A."/>
            <person name="Wang B.B."/>
            <person name="Wang K."/>
            <person name="Wang M."/>
            <person name="Wang X."/>
            <person name="Warfsmann J."/>
            <person name="Weissenbach J."/>
            <person name="White D.D."/>
            <person name="White J.D."/>
            <person name="Wiley G.B."/>
            <person name="Wincker P."/>
            <person name="Xing Y."/>
            <person name="Yang L."/>
            <person name="Yao Z."/>
            <person name="Ying F."/>
            <person name="Zhai J."/>
            <person name="Zhou L."/>
            <person name="Zuber A."/>
            <person name="Denarie J."/>
            <person name="Dixon R.A."/>
            <person name="May G.D."/>
            <person name="Schwartz D.C."/>
            <person name="Rogers J."/>
            <person name="Quetier F."/>
            <person name="Town C.D."/>
            <person name="Roe B.A."/>
        </authorList>
    </citation>
    <scope>NUCLEOTIDE SEQUENCE [LARGE SCALE GENOMIC DNA]</scope>
    <source>
        <strain evidence="1">A17</strain>
        <strain evidence="2 3">cv. Jemalong A17</strain>
    </source>
</reference>
<evidence type="ECO:0000313" key="3">
    <source>
        <dbReference type="Proteomes" id="UP000002051"/>
    </source>
</evidence>